<reference evidence="2" key="1">
    <citation type="submission" date="2023-03" db="EMBL/GenBank/DDBJ databases">
        <authorList>
            <person name="Steffen K."/>
            <person name="Cardenas P."/>
        </authorList>
    </citation>
    <scope>NUCLEOTIDE SEQUENCE</scope>
</reference>
<evidence type="ECO:0000313" key="2">
    <source>
        <dbReference type="EMBL" id="CAI8008326.1"/>
    </source>
</evidence>
<feature type="region of interest" description="Disordered" evidence="1">
    <location>
        <begin position="1"/>
        <end position="21"/>
    </location>
</feature>
<sequence>MVPHDVHNSPPPIHYDLQSTPIHGPPLHVVDRDYAYLVRQREREIQWHKTTTFTTSDTLRLSDCGTGEKQQPVDAEGLGLGLLL</sequence>
<dbReference type="AlphaFoldDB" id="A0AA35RCY1"/>
<evidence type="ECO:0000313" key="3">
    <source>
        <dbReference type="Proteomes" id="UP001174909"/>
    </source>
</evidence>
<evidence type="ECO:0000256" key="1">
    <source>
        <dbReference type="SAM" id="MobiDB-lite"/>
    </source>
</evidence>
<comment type="caution">
    <text evidence="2">The sequence shown here is derived from an EMBL/GenBank/DDBJ whole genome shotgun (WGS) entry which is preliminary data.</text>
</comment>
<organism evidence="2 3">
    <name type="scientific">Geodia barretti</name>
    <name type="common">Barrett's horny sponge</name>
    <dbReference type="NCBI Taxonomy" id="519541"/>
    <lineage>
        <taxon>Eukaryota</taxon>
        <taxon>Metazoa</taxon>
        <taxon>Porifera</taxon>
        <taxon>Demospongiae</taxon>
        <taxon>Heteroscleromorpha</taxon>
        <taxon>Tetractinellida</taxon>
        <taxon>Astrophorina</taxon>
        <taxon>Geodiidae</taxon>
        <taxon>Geodia</taxon>
    </lineage>
</organism>
<proteinExistence type="predicted"/>
<name>A0AA35RCY1_GEOBA</name>
<dbReference type="Proteomes" id="UP001174909">
    <property type="component" value="Unassembled WGS sequence"/>
</dbReference>
<accession>A0AA35RCY1</accession>
<gene>
    <name evidence="2" type="ORF">GBAR_LOCUS5717</name>
</gene>
<dbReference type="EMBL" id="CASHTH010000833">
    <property type="protein sequence ID" value="CAI8008326.1"/>
    <property type="molecule type" value="Genomic_DNA"/>
</dbReference>
<keyword evidence="3" id="KW-1185">Reference proteome</keyword>
<protein>
    <submittedName>
        <fullName evidence="2">Uncharacterized protein</fullName>
    </submittedName>
</protein>